<keyword evidence="5" id="KW-0862">Zinc</keyword>
<comment type="similarity">
    <text evidence="1">Belongs to the MsrA Met sulfoxide reductase family.</text>
</comment>
<dbReference type="Proteomes" id="UP001604336">
    <property type="component" value="Unassembled WGS sequence"/>
</dbReference>
<dbReference type="InterPro" id="IPR036236">
    <property type="entry name" value="Znf_C2H2_sf"/>
</dbReference>
<comment type="caution">
    <text evidence="7">The sequence shown here is derived from an EMBL/GenBank/DDBJ whole genome shotgun (WGS) entry which is preliminary data.</text>
</comment>
<dbReference type="InterPro" id="IPR044299">
    <property type="entry name" value="GIS3/ZFP5/ZFP6"/>
</dbReference>
<reference evidence="8" key="1">
    <citation type="submission" date="2024-07" db="EMBL/GenBank/DDBJ databases">
        <title>Two chromosome-level genome assemblies of Korean endemic species Abeliophyllum distichum and Forsythia ovata (Oleaceae).</title>
        <authorList>
            <person name="Jang H."/>
        </authorList>
    </citation>
    <scope>NUCLEOTIDE SEQUENCE [LARGE SCALE GENOMIC DNA]</scope>
</reference>
<proteinExistence type="inferred from homology"/>
<dbReference type="SUPFAM" id="SSF55068">
    <property type="entry name" value="Peptide methionine sulfoxide reductase"/>
    <property type="match status" value="1"/>
</dbReference>
<keyword evidence="5" id="KW-0479">Metal-binding</keyword>
<protein>
    <recommendedName>
        <fullName evidence="2">peptide-methionine (S)-S-oxide reductase</fullName>
        <ecNumber evidence="2">1.8.4.11</ecNumber>
    </recommendedName>
    <alternativeName>
        <fullName evidence="4">Peptide-methionine (S)-S-oxide reductase</fullName>
    </alternativeName>
</protein>
<dbReference type="PROSITE" id="PS50157">
    <property type="entry name" value="ZINC_FINGER_C2H2_2"/>
    <property type="match status" value="1"/>
</dbReference>
<dbReference type="Gene3D" id="3.30.160.60">
    <property type="entry name" value="Classic Zinc Finger"/>
    <property type="match status" value="1"/>
</dbReference>
<name>A0ABD1VBE8_9LAMI</name>
<sequence>MISNPALDPNLDVPDQPSLEFAKFAAGCFWGVELAFQRVEGVVKTEVGYSQGHFHNPDYKIMCTGGIKIPTALVQDDAENRRFECQHCSRKFANSQALGGHQNAHKKERQRAKRFQVHNYLSSNGRFGPNATIINPHAARSGPPPLPIGSFGARFRPLHVLTGVPLRYPGELQVAPPRLVALVGRDNIGPSVSTSLPAEINDGVDVDLHL</sequence>
<dbReference type="InterPro" id="IPR036509">
    <property type="entry name" value="Met_Sox_Rdtase_MsrA_sf"/>
</dbReference>
<evidence type="ECO:0000256" key="2">
    <source>
        <dbReference type="ARBA" id="ARBA00012502"/>
    </source>
</evidence>
<keyword evidence="3" id="KW-0560">Oxidoreductase</keyword>
<evidence type="ECO:0000313" key="7">
    <source>
        <dbReference type="EMBL" id="KAL2534675.1"/>
    </source>
</evidence>
<dbReference type="GO" id="GO:0008270">
    <property type="term" value="F:zinc ion binding"/>
    <property type="evidence" value="ECO:0007669"/>
    <property type="project" value="UniProtKB-KW"/>
</dbReference>
<evidence type="ECO:0000256" key="4">
    <source>
        <dbReference type="ARBA" id="ARBA00030643"/>
    </source>
</evidence>
<dbReference type="SUPFAM" id="SSF57667">
    <property type="entry name" value="beta-beta-alpha zinc fingers"/>
    <property type="match status" value="1"/>
</dbReference>
<dbReference type="EMBL" id="JBFOLK010000002">
    <property type="protein sequence ID" value="KAL2534675.1"/>
    <property type="molecule type" value="Genomic_DNA"/>
</dbReference>
<evidence type="ECO:0000313" key="8">
    <source>
        <dbReference type="Proteomes" id="UP001604336"/>
    </source>
</evidence>
<dbReference type="InterPro" id="IPR013087">
    <property type="entry name" value="Znf_C2H2_type"/>
</dbReference>
<feature type="domain" description="C2H2-type" evidence="6">
    <location>
        <begin position="83"/>
        <end position="110"/>
    </location>
</feature>
<dbReference type="PANTHER" id="PTHR46353:SF23">
    <property type="entry name" value="C2H2 ZINC FINGER-CONTAINING PROTEIN-RELATED"/>
    <property type="match status" value="1"/>
</dbReference>
<dbReference type="PROSITE" id="PS00028">
    <property type="entry name" value="ZINC_FINGER_C2H2_1"/>
    <property type="match status" value="1"/>
</dbReference>
<evidence type="ECO:0000256" key="5">
    <source>
        <dbReference type="PROSITE-ProRule" id="PRU00042"/>
    </source>
</evidence>
<keyword evidence="8" id="KW-1185">Reference proteome</keyword>
<evidence type="ECO:0000259" key="6">
    <source>
        <dbReference type="PROSITE" id="PS50157"/>
    </source>
</evidence>
<evidence type="ECO:0000256" key="1">
    <source>
        <dbReference type="ARBA" id="ARBA00005591"/>
    </source>
</evidence>
<dbReference type="GO" id="GO:0008113">
    <property type="term" value="F:peptide-methionine (S)-S-oxide reductase activity"/>
    <property type="evidence" value="ECO:0007669"/>
    <property type="project" value="UniProtKB-EC"/>
</dbReference>
<dbReference type="InterPro" id="IPR002569">
    <property type="entry name" value="Met_Sox_Rdtase_MsrA_dom"/>
</dbReference>
<dbReference type="Pfam" id="PF01625">
    <property type="entry name" value="PMSR"/>
    <property type="match status" value="1"/>
</dbReference>
<accession>A0ABD1VBE8</accession>
<dbReference type="Gene3D" id="3.30.1060.10">
    <property type="entry name" value="Peptide methionine sulphoxide reductase MsrA"/>
    <property type="match status" value="1"/>
</dbReference>
<dbReference type="AlphaFoldDB" id="A0ABD1VBE8"/>
<dbReference type="EC" id="1.8.4.11" evidence="2"/>
<evidence type="ECO:0000256" key="3">
    <source>
        <dbReference type="ARBA" id="ARBA00023002"/>
    </source>
</evidence>
<organism evidence="7 8">
    <name type="scientific">Abeliophyllum distichum</name>
    <dbReference type="NCBI Taxonomy" id="126358"/>
    <lineage>
        <taxon>Eukaryota</taxon>
        <taxon>Viridiplantae</taxon>
        <taxon>Streptophyta</taxon>
        <taxon>Embryophyta</taxon>
        <taxon>Tracheophyta</taxon>
        <taxon>Spermatophyta</taxon>
        <taxon>Magnoliopsida</taxon>
        <taxon>eudicotyledons</taxon>
        <taxon>Gunneridae</taxon>
        <taxon>Pentapetalae</taxon>
        <taxon>asterids</taxon>
        <taxon>lamiids</taxon>
        <taxon>Lamiales</taxon>
        <taxon>Oleaceae</taxon>
        <taxon>Forsythieae</taxon>
        <taxon>Abeliophyllum</taxon>
    </lineage>
</organism>
<dbReference type="PANTHER" id="PTHR46353">
    <property type="entry name" value="ZINC FINGER PROTEIN 5"/>
    <property type="match status" value="1"/>
</dbReference>
<keyword evidence="5" id="KW-0863">Zinc-finger</keyword>
<gene>
    <name evidence="7" type="ORF">Adt_08026</name>
</gene>